<protein>
    <submittedName>
        <fullName evidence="2">Uncharacterized protein</fullName>
    </submittedName>
</protein>
<dbReference type="EMBL" id="BAABCE010000008">
    <property type="protein sequence ID" value="GAA3556530.1"/>
    <property type="molecule type" value="Genomic_DNA"/>
</dbReference>
<keyword evidence="3" id="KW-1185">Reference proteome</keyword>
<feature type="compositionally biased region" description="Gly residues" evidence="1">
    <location>
        <begin position="1"/>
        <end position="21"/>
    </location>
</feature>
<reference evidence="3" key="1">
    <citation type="journal article" date="2019" name="Int. J. Syst. Evol. Microbiol.">
        <title>The Global Catalogue of Microorganisms (GCM) 10K type strain sequencing project: providing services to taxonomists for standard genome sequencing and annotation.</title>
        <authorList>
            <consortium name="The Broad Institute Genomics Platform"/>
            <consortium name="The Broad Institute Genome Sequencing Center for Infectious Disease"/>
            <person name="Wu L."/>
            <person name="Ma J."/>
        </authorList>
    </citation>
    <scope>NUCLEOTIDE SEQUENCE [LARGE SCALE GENOMIC DNA]</scope>
    <source>
        <strain evidence="3">JCM 17656</strain>
    </source>
</reference>
<dbReference type="Proteomes" id="UP001500707">
    <property type="component" value="Unassembled WGS sequence"/>
</dbReference>
<evidence type="ECO:0000256" key="1">
    <source>
        <dbReference type="SAM" id="MobiDB-lite"/>
    </source>
</evidence>
<comment type="caution">
    <text evidence="2">The sequence shown here is derived from an EMBL/GenBank/DDBJ whole genome shotgun (WGS) entry which is preliminary data.</text>
</comment>
<gene>
    <name evidence="2" type="ORF">GCM10022295_43240</name>
</gene>
<sequence>MGAGGQGAEGRGGGGDRAGGRGGRRVVRRLEQQARPVRPGIGVRSGIRTGRPAILAQGDTADR</sequence>
<evidence type="ECO:0000313" key="2">
    <source>
        <dbReference type="EMBL" id="GAA3556530.1"/>
    </source>
</evidence>
<name>A0ABP6WTM1_9ACTN</name>
<feature type="region of interest" description="Disordered" evidence="1">
    <location>
        <begin position="1"/>
        <end position="63"/>
    </location>
</feature>
<evidence type="ECO:0000313" key="3">
    <source>
        <dbReference type="Proteomes" id="UP001500707"/>
    </source>
</evidence>
<organism evidence="2 3">
    <name type="scientific">Streptomyces osmaniensis</name>
    <dbReference type="NCBI Taxonomy" id="593134"/>
    <lineage>
        <taxon>Bacteria</taxon>
        <taxon>Bacillati</taxon>
        <taxon>Actinomycetota</taxon>
        <taxon>Actinomycetes</taxon>
        <taxon>Kitasatosporales</taxon>
        <taxon>Streptomycetaceae</taxon>
        <taxon>Streptomyces</taxon>
    </lineage>
</organism>
<proteinExistence type="predicted"/>
<accession>A0ABP6WTM1</accession>